<feature type="region of interest" description="Disordered" evidence="1">
    <location>
        <begin position="117"/>
        <end position="138"/>
    </location>
</feature>
<name>A0A1G1Y3V7_9BACT</name>
<sequence>MKLLDPNEIWQEKSESTEQAHERTQKLAIEESHLVREVNLARENAKKEIEKIDAEVEEHRKQKSVEKIALTQEIDSLREQKKKLMQPINKIRAEADIALKAVEKLKADYERKIADMNEDKDDLQDQRDDLKDKEGNLNERHNTLDVREDRIAKEEARMKQSADNLITDWAKYHKAVLEHNLKVNELVKKDESLKTRETAIEIRQKEQDCRDFELKEEKRGIKSAYDAIETAKKHLNIKI</sequence>
<feature type="compositionally biased region" description="Basic and acidic residues" evidence="1">
    <location>
        <begin position="10"/>
        <end position="20"/>
    </location>
</feature>
<evidence type="ECO:0000313" key="2">
    <source>
        <dbReference type="EMBL" id="OGY46874.1"/>
    </source>
</evidence>
<protein>
    <submittedName>
        <fullName evidence="2">Uncharacterized protein</fullName>
    </submittedName>
</protein>
<evidence type="ECO:0000313" key="3">
    <source>
        <dbReference type="Proteomes" id="UP000178385"/>
    </source>
</evidence>
<dbReference type="Proteomes" id="UP000178385">
    <property type="component" value="Unassembled WGS sequence"/>
</dbReference>
<gene>
    <name evidence="2" type="ORF">A2840_03015</name>
</gene>
<reference evidence="2 3" key="1">
    <citation type="journal article" date="2016" name="Nat. Commun.">
        <title>Thousands of microbial genomes shed light on interconnected biogeochemical processes in an aquifer system.</title>
        <authorList>
            <person name="Anantharaman K."/>
            <person name="Brown C.T."/>
            <person name="Hug L.A."/>
            <person name="Sharon I."/>
            <person name="Castelle C.J."/>
            <person name="Probst A.J."/>
            <person name="Thomas B.C."/>
            <person name="Singh A."/>
            <person name="Wilkins M.J."/>
            <person name="Karaoz U."/>
            <person name="Brodie E.L."/>
            <person name="Williams K.H."/>
            <person name="Hubbard S.S."/>
            <person name="Banfield J.F."/>
        </authorList>
    </citation>
    <scope>NUCLEOTIDE SEQUENCE [LARGE SCALE GENOMIC DNA]</scope>
</reference>
<accession>A0A1G1Y3V7</accession>
<dbReference type="EMBL" id="MHIG01000024">
    <property type="protein sequence ID" value="OGY46874.1"/>
    <property type="molecule type" value="Genomic_DNA"/>
</dbReference>
<evidence type="ECO:0000256" key="1">
    <source>
        <dbReference type="SAM" id="MobiDB-lite"/>
    </source>
</evidence>
<proteinExistence type="predicted"/>
<organism evidence="2 3">
    <name type="scientific">Candidatus Buchananbacteria bacterium RIFCSPHIGHO2_01_FULL_47_11b</name>
    <dbReference type="NCBI Taxonomy" id="1797537"/>
    <lineage>
        <taxon>Bacteria</taxon>
        <taxon>Candidatus Buchananiibacteriota</taxon>
    </lineage>
</organism>
<feature type="region of interest" description="Disordered" evidence="1">
    <location>
        <begin position="1"/>
        <end position="20"/>
    </location>
</feature>
<comment type="caution">
    <text evidence="2">The sequence shown here is derived from an EMBL/GenBank/DDBJ whole genome shotgun (WGS) entry which is preliminary data.</text>
</comment>
<dbReference type="AlphaFoldDB" id="A0A1G1Y3V7"/>